<keyword evidence="2 4" id="KW-0012">Acyltransferase</keyword>
<evidence type="ECO:0000313" key="4">
    <source>
        <dbReference type="EMBL" id="MFC4525052.1"/>
    </source>
</evidence>
<accession>A0ABV9BWQ0</accession>
<gene>
    <name evidence="4" type="ORF">ACFO5W_00235</name>
</gene>
<dbReference type="InterPro" id="IPR000182">
    <property type="entry name" value="GNAT_dom"/>
</dbReference>
<dbReference type="InterPro" id="IPR016181">
    <property type="entry name" value="Acyl_CoA_acyltransferase"/>
</dbReference>
<dbReference type="GO" id="GO:0016746">
    <property type="term" value="F:acyltransferase activity"/>
    <property type="evidence" value="ECO:0007669"/>
    <property type="project" value="UniProtKB-KW"/>
</dbReference>
<dbReference type="CDD" id="cd04301">
    <property type="entry name" value="NAT_SF"/>
    <property type="match status" value="1"/>
</dbReference>
<dbReference type="EMBL" id="JBHSGA010000001">
    <property type="protein sequence ID" value="MFC4525052.1"/>
    <property type="molecule type" value="Genomic_DNA"/>
</dbReference>
<dbReference type="RefSeq" id="WP_266152365.1">
    <property type="nucleotide sequence ID" value="NZ_CP064028.1"/>
</dbReference>
<reference evidence="5" key="1">
    <citation type="journal article" date="2019" name="Int. J. Syst. Evol. Microbiol.">
        <title>The Global Catalogue of Microorganisms (GCM) 10K type strain sequencing project: providing services to taxonomists for standard genome sequencing and annotation.</title>
        <authorList>
            <consortium name="The Broad Institute Genomics Platform"/>
            <consortium name="The Broad Institute Genome Sequencing Center for Infectious Disease"/>
            <person name="Wu L."/>
            <person name="Ma J."/>
        </authorList>
    </citation>
    <scope>NUCLEOTIDE SEQUENCE [LARGE SCALE GENOMIC DNA]</scope>
    <source>
        <strain evidence="5">CCM 4481</strain>
    </source>
</reference>
<comment type="caution">
    <text evidence="4">The sequence shown here is derived from an EMBL/GenBank/DDBJ whole genome shotgun (WGS) entry which is preliminary data.</text>
</comment>
<sequence>MDDALVVNRAGAADVEALRVLCAEHAAYERLPHPADQRMDALAAALDDMPPRLHAWIAQVGKEAVAYASATVDFSTLDGASYLHMDCLFVREGWRGRAIGWQLWETLRAFALTHGCHEVQWQTPSWNRDAIRFYRRLGATESSKLRYRFPLDGTD</sequence>
<dbReference type="SUPFAM" id="SSF55729">
    <property type="entry name" value="Acyl-CoA N-acyltransferases (Nat)"/>
    <property type="match status" value="1"/>
</dbReference>
<protein>
    <submittedName>
        <fullName evidence="4">GNAT family N-acetyltransferase</fullName>
        <ecNumber evidence="4">2.3.-.-</ecNumber>
    </submittedName>
</protein>
<evidence type="ECO:0000256" key="1">
    <source>
        <dbReference type="ARBA" id="ARBA00022679"/>
    </source>
</evidence>
<proteinExistence type="predicted"/>
<dbReference type="Gene3D" id="3.40.630.30">
    <property type="match status" value="1"/>
</dbReference>
<feature type="domain" description="N-acetyltransferase" evidence="3">
    <location>
        <begin position="13"/>
        <end position="155"/>
    </location>
</feature>
<dbReference type="PANTHER" id="PTHR10545">
    <property type="entry name" value="DIAMINE N-ACETYLTRANSFERASE"/>
    <property type="match status" value="1"/>
</dbReference>
<keyword evidence="1 4" id="KW-0808">Transferase</keyword>
<organism evidence="4 5">
    <name type="scientific">Dyella halodurans</name>
    <dbReference type="NCBI Taxonomy" id="1920171"/>
    <lineage>
        <taxon>Bacteria</taxon>
        <taxon>Pseudomonadati</taxon>
        <taxon>Pseudomonadota</taxon>
        <taxon>Gammaproteobacteria</taxon>
        <taxon>Lysobacterales</taxon>
        <taxon>Rhodanobacteraceae</taxon>
        <taxon>Dyella</taxon>
    </lineage>
</organism>
<evidence type="ECO:0000313" key="5">
    <source>
        <dbReference type="Proteomes" id="UP001595961"/>
    </source>
</evidence>
<dbReference type="PROSITE" id="PS51186">
    <property type="entry name" value="GNAT"/>
    <property type="match status" value="1"/>
</dbReference>
<evidence type="ECO:0000259" key="3">
    <source>
        <dbReference type="PROSITE" id="PS51186"/>
    </source>
</evidence>
<dbReference type="InterPro" id="IPR051016">
    <property type="entry name" value="Diverse_Substrate_AcTransf"/>
</dbReference>
<dbReference type="EC" id="2.3.-.-" evidence="4"/>
<dbReference type="PANTHER" id="PTHR10545:SF29">
    <property type="entry name" value="GH14572P-RELATED"/>
    <property type="match status" value="1"/>
</dbReference>
<keyword evidence="5" id="KW-1185">Reference proteome</keyword>
<evidence type="ECO:0000256" key="2">
    <source>
        <dbReference type="ARBA" id="ARBA00023315"/>
    </source>
</evidence>
<dbReference type="Proteomes" id="UP001595961">
    <property type="component" value="Unassembled WGS sequence"/>
</dbReference>
<name>A0ABV9BWQ0_9GAMM</name>
<dbReference type="Pfam" id="PF00583">
    <property type="entry name" value="Acetyltransf_1"/>
    <property type="match status" value="1"/>
</dbReference>